<comment type="caution">
    <text evidence="2">The sequence shown here is derived from an EMBL/GenBank/DDBJ whole genome shotgun (WGS) entry which is preliminary data.</text>
</comment>
<dbReference type="EMBL" id="AMZH03010080">
    <property type="protein sequence ID" value="RRT55454.1"/>
    <property type="molecule type" value="Genomic_DNA"/>
</dbReference>
<dbReference type="AlphaFoldDB" id="A0A426YUR5"/>
<evidence type="ECO:0000313" key="3">
    <source>
        <dbReference type="Proteomes" id="UP000287651"/>
    </source>
</evidence>
<sequence length="78" mass="8421">MGLSLARKGMNLPWMKKAVAAWAPCPETSRPTTEPTAEKPMSVKVEPPLKRLKNLGDSLALVQKPKPSPKVLRGEGSS</sequence>
<gene>
    <name evidence="2" type="ORF">B296_00031445</name>
</gene>
<name>A0A426YUR5_ENSVE</name>
<accession>A0A426YUR5</accession>
<organism evidence="2 3">
    <name type="scientific">Ensete ventricosum</name>
    <name type="common">Abyssinian banana</name>
    <name type="synonym">Musa ensete</name>
    <dbReference type="NCBI Taxonomy" id="4639"/>
    <lineage>
        <taxon>Eukaryota</taxon>
        <taxon>Viridiplantae</taxon>
        <taxon>Streptophyta</taxon>
        <taxon>Embryophyta</taxon>
        <taxon>Tracheophyta</taxon>
        <taxon>Spermatophyta</taxon>
        <taxon>Magnoliopsida</taxon>
        <taxon>Liliopsida</taxon>
        <taxon>Zingiberales</taxon>
        <taxon>Musaceae</taxon>
        <taxon>Ensete</taxon>
    </lineage>
</organism>
<dbReference type="Proteomes" id="UP000287651">
    <property type="component" value="Unassembled WGS sequence"/>
</dbReference>
<evidence type="ECO:0000313" key="2">
    <source>
        <dbReference type="EMBL" id="RRT55454.1"/>
    </source>
</evidence>
<protein>
    <submittedName>
        <fullName evidence="2">Uncharacterized protein</fullName>
    </submittedName>
</protein>
<feature type="region of interest" description="Disordered" evidence="1">
    <location>
        <begin position="25"/>
        <end position="78"/>
    </location>
</feature>
<evidence type="ECO:0000256" key="1">
    <source>
        <dbReference type="SAM" id="MobiDB-lite"/>
    </source>
</evidence>
<reference evidence="2 3" key="1">
    <citation type="journal article" date="2014" name="Agronomy (Basel)">
        <title>A Draft Genome Sequence for Ensete ventricosum, the Drought-Tolerant Tree Against Hunger.</title>
        <authorList>
            <person name="Harrison J."/>
            <person name="Moore K.A."/>
            <person name="Paszkiewicz K."/>
            <person name="Jones T."/>
            <person name="Grant M."/>
            <person name="Ambacheew D."/>
            <person name="Muzemil S."/>
            <person name="Studholme D.J."/>
        </authorList>
    </citation>
    <scope>NUCLEOTIDE SEQUENCE [LARGE SCALE GENOMIC DNA]</scope>
</reference>
<proteinExistence type="predicted"/>